<reference evidence="1 2" key="1">
    <citation type="journal article" date="2013" name="Genome Announc.">
        <title>Draft genome sequence of MKD8, a conjugal recipient Mycobacterium smegmatis strain.</title>
        <authorList>
            <person name="Gray T.A."/>
            <person name="Palumbo M.J."/>
            <person name="Derbyshire K.M."/>
        </authorList>
    </citation>
    <scope>NUCLEOTIDE SEQUENCE [LARGE SCALE GENOMIC DNA]</scope>
    <source>
        <strain evidence="1 2">MKD8</strain>
    </source>
</reference>
<dbReference type="PANTHER" id="PTHR42905:SF2">
    <property type="entry name" value="PHOSPHOENOLPYRUVATE CARBOXYLASE FAMILY PROTEIN"/>
    <property type="match status" value="1"/>
</dbReference>
<dbReference type="InterPro" id="IPR018523">
    <property type="entry name" value="Isocitrate_lyase_ph_CS"/>
</dbReference>
<sequence>MEARRKLNAQIESGTLTVAPGVYDGLTAALVKRREFNAAYMSGAAVAASLGLPDLGLTSQSEMAARVALLTGVLGDVPLIADADTGFGDIINAVRTVQLYERAGVAAIQLEDQMFPKKCGHLDSKEVVAPEDFQRKIEAVVEARTDDRMLVIARTDALASRGFDDAVARARSYVEAGADVIFIEAPQTAEQIAAIPGLISKPTLFNVVPRGKTPPVSLEMLQTAGYSIVIAPGLAFGAAADAVDHALATLRDGDTDTGSQWSPNELFRAVGLDYWDEVGKRFATPTVGV</sequence>
<dbReference type="EMBL" id="CP027541">
    <property type="protein sequence ID" value="AWT53446.1"/>
    <property type="molecule type" value="Genomic_DNA"/>
</dbReference>
<dbReference type="CDD" id="cd00377">
    <property type="entry name" value="ICL_PEPM"/>
    <property type="match status" value="1"/>
</dbReference>
<protein>
    <submittedName>
        <fullName evidence="1">Carboxyvinyl-carboxyphosphonate phosphorylmutase</fullName>
    </submittedName>
</protein>
<name>A0A2U9PP02_MYCSE</name>
<dbReference type="InterPro" id="IPR040442">
    <property type="entry name" value="Pyrv_kinase-like_dom_sf"/>
</dbReference>
<dbReference type="PANTHER" id="PTHR42905">
    <property type="entry name" value="PHOSPHOENOLPYRUVATE CARBOXYLASE"/>
    <property type="match status" value="1"/>
</dbReference>
<dbReference type="InterPro" id="IPR015813">
    <property type="entry name" value="Pyrv/PenolPyrv_kinase-like_dom"/>
</dbReference>
<dbReference type="Proteomes" id="UP000011200">
    <property type="component" value="Chromosome"/>
</dbReference>
<gene>
    <name evidence="1" type="ORF">D806_024670</name>
</gene>
<dbReference type="AlphaFoldDB" id="A0A2U9PP02"/>
<dbReference type="SUPFAM" id="SSF51621">
    <property type="entry name" value="Phosphoenolpyruvate/pyruvate domain"/>
    <property type="match status" value="1"/>
</dbReference>
<dbReference type="GeneID" id="93457295"/>
<evidence type="ECO:0000313" key="1">
    <source>
        <dbReference type="EMBL" id="AWT53446.1"/>
    </source>
</evidence>
<dbReference type="Pfam" id="PF13714">
    <property type="entry name" value="PEP_mutase"/>
    <property type="match status" value="1"/>
</dbReference>
<proteinExistence type="predicted"/>
<accession>A0A2U9PP02</accession>
<dbReference type="InterPro" id="IPR039556">
    <property type="entry name" value="ICL/PEPM"/>
</dbReference>
<reference evidence="2" key="2">
    <citation type="submission" date="2018-03" db="EMBL/GenBank/DDBJ databases">
        <authorList>
            <person name="Derbyshire K."/>
            <person name="Gray T.A."/>
            <person name="Champion M."/>
        </authorList>
    </citation>
    <scope>NUCLEOTIDE SEQUENCE [LARGE SCALE GENOMIC DNA]</scope>
    <source>
        <strain evidence="2">MKD8</strain>
    </source>
</reference>
<dbReference type="Gene3D" id="3.20.20.60">
    <property type="entry name" value="Phosphoenolpyruvate-binding domains"/>
    <property type="match status" value="1"/>
</dbReference>
<dbReference type="PROSITE" id="PS00161">
    <property type="entry name" value="ISOCITRATE_LYASE"/>
    <property type="match status" value="1"/>
</dbReference>
<dbReference type="GO" id="GO:0016833">
    <property type="term" value="F:oxo-acid-lyase activity"/>
    <property type="evidence" value="ECO:0007669"/>
    <property type="project" value="UniProtKB-ARBA"/>
</dbReference>
<organism evidence="1 2">
    <name type="scientific">Mycolicibacterium smegmatis (strain MKD8)</name>
    <name type="common">Mycobacterium smegmatis</name>
    <dbReference type="NCBI Taxonomy" id="1214915"/>
    <lineage>
        <taxon>Bacteria</taxon>
        <taxon>Bacillati</taxon>
        <taxon>Actinomycetota</taxon>
        <taxon>Actinomycetes</taxon>
        <taxon>Mycobacteriales</taxon>
        <taxon>Mycobacteriaceae</taxon>
        <taxon>Mycolicibacterium</taxon>
    </lineage>
</organism>
<dbReference type="RefSeq" id="WP_003893867.1">
    <property type="nucleotide sequence ID" value="NZ_CP027541.1"/>
</dbReference>
<evidence type="ECO:0000313" key="2">
    <source>
        <dbReference type="Proteomes" id="UP000011200"/>
    </source>
</evidence>